<dbReference type="EMBL" id="RDBF01000006">
    <property type="protein sequence ID" value="RLV55787.1"/>
    <property type="molecule type" value="Genomic_DNA"/>
</dbReference>
<keyword evidence="3" id="KW-1185">Reference proteome</keyword>
<dbReference type="AlphaFoldDB" id="A0A3L8PK95"/>
<reference evidence="2 3" key="1">
    <citation type="submission" date="2018-10" db="EMBL/GenBank/DDBJ databases">
        <title>Aeromicrobium sp. 9W16Y-2 whole genome shotgun sequence.</title>
        <authorList>
            <person name="Li F."/>
        </authorList>
    </citation>
    <scope>NUCLEOTIDE SEQUENCE [LARGE SCALE GENOMIC DNA]</scope>
    <source>
        <strain evidence="2 3">9W16Y-2</strain>
    </source>
</reference>
<dbReference type="RefSeq" id="WP_121794424.1">
    <property type="nucleotide sequence ID" value="NZ_RDBF01000006.1"/>
</dbReference>
<dbReference type="Proteomes" id="UP000282515">
    <property type="component" value="Unassembled WGS sequence"/>
</dbReference>
<keyword evidence="1" id="KW-0472">Membrane</keyword>
<sequence length="135" mass="14460">MTTPAEHPSSVPPPGTIDLTLQGSMMTSNALTPNVLINGYPVRAQYGFNRIPMPPGPARVDVSCQWILEYGRASLEFEVRPGEAVPVFYMAPMHQFSAGSIGHEPQKRKGVTATIVAVVGFVILVALMVALLATL</sequence>
<evidence type="ECO:0000256" key="1">
    <source>
        <dbReference type="SAM" id="Phobius"/>
    </source>
</evidence>
<evidence type="ECO:0000313" key="2">
    <source>
        <dbReference type="EMBL" id="RLV55787.1"/>
    </source>
</evidence>
<dbReference type="OrthoDB" id="4774205at2"/>
<accession>A0A3L8PK95</accession>
<keyword evidence="1" id="KW-0812">Transmembrane</keyword>
<name>A0A3L8PK95_9ACTN</name>
<proteinExistence type="predicted"/>
<organism evidence="2 3">
    <name type="scientific">Aeromicrobium phragmitis</name>
    <dbReference type="NCBI Taxonomy" id="2478914"/>
    <lineage>
        <taxon>Bacteria</taxon>
        <taxon>Bacillati</taxon>
        <taxon>Actinomycetota</taxon>
        <taxon>Actinomycetes</taxon>
        <taxon>Propionibacteriales</taxon>
        <taxon>Nocardioidaceae</taxon>
        <taxon>Aeromicrobium</taxon>
    </lineage>
</organism>
<evidence type="ECO:0000313" key="3">
    <source>
        <dbReference type="Proteomes" id="UP000282515"/>
    </source>
</evidence>
<protein>
    <submittedName>
        <fullName evidence="2">Uncharacterized protein</fullName>
    </submittedName>
</protein>
<feature type="transmembrane region" description="Helical" evidence="1">
    <location>
        <begin position="111"/>
        <end position="133"/>
    </location>
</feature>
<keyword evidence="1" id="KW-1133">Transmembrane helix</keyword>
<gene>
    <name evidence="2" type="ORF">D9V41_10045</name>
</gene>
<comment type="caution">
    <text evidence="2">The sequence shown here is derived from an EMBL/GenBank/DDBJ whole genome shotgun (WGS) entry which is preliminary data.</text>
</comment>